<feature type="transmembrane region" description="Helical" evidence="1">
    <location>
        <begin position="77"/>
        <end position="97"/>
    </location>
</feature>
<accession>A0A4Q7MKK6</accession>
<sequence>MKKMTLSLGCILTLLILAMIALCLFQSPSFDDYVPVYLKKEFGQFGSIHWYLTKCNGRYSTIPFFLLIAASNNFVALYPYLLIFFILFSILAIYWFLDTISRNMFTGTLQRGQLLLLSAILTFTFLAVIPEVASYYYWFATSITYLFPFSLFLLYLAAWCSFFTKEKKWKYAMILFLLGLLLGGCNEVMMYFVFAIPFLIAAIMVSMQQKIPAPVFLVLAGAILMAIIVLNMPGNGTRTNHYESTQSIFTSFTGSVFRTFKFFLLLFSNPLFYISCAGVIVACSFIRQDIKGYFSKKKSNWLLEILILFALVFGFDLVIRQLANYVVPPRATNILVCISLLGWWWIIIMNAYRFSALLNWLQIHHNKARLYFCNLFILGLLGSNYFMQLVSNIITLPTHDIVLKQRVKIIRDAKDSGRNTAYIPSYHKEVEKELERKFKGKSRFVKDEFPFPPSFAYFKDEPYSKEDAYFYAEYYGIDSIATDTARYARWGLTNIFPNDQPVK</sequence>
<evidence type="ECO:0000313" key="2">
    <source>
        <dbReference type="EMBL" id="RZS68865.1"/>
    </source>
</evidence>
<comment type="caution">
    <text evidence="2">The sequence shown here is derived from an EMBL/GenBank/DDBJ whole genome shotgun (WGS) entry which is preliminary data.</text>
</comment>
<feature type="transmembrane region" description="Helical" evidence="1">
    <location>
        <begin position="214"/>
        <end position="232"/>
    </location>
</feature>
<dbReference type="Pfam" id="PF19528">
    <property type="entry name" value="DUF6056"/>
    <property type="match status" value="1"/>
</dbReference>
<dbReference type="InterPro" id="IPR045691">
    <property type="entry name" value="DUF6056"/>
</dbReference>
<keyword evidence="1" id="KW-1133">Transmembrane helix</keyword>
<keyword evidence="1" id="KW-0472">Membrane</keyword>
<keyword evidence="3" id="KW-1185">Reference proteome</keyword>
<evidence type="ECO:0008006" key="4">
    <source>
        <dbReference type="Google" id="ProtNLM"/>
    </source>
</evidence>
<evidence type="ECO:0000313" key="3">
    <source>
        <dbReference type="Proteomes" id="UP000293874"/>
    </source>
</evidence>
<protein>
    <recommendedName>
        <fullName evidence="4">4-amino-4-deoxy-L-arabinose transferase-like glycosyltransferase</fullName>
    </recommendedName>
</protein>
<proteinExistence type="predicted"/>
<feature type="transmembrane region" description="Helical" evidence="1">
    <location>
        <begin position="262"/>
        <end position="287"/>
    </location>
</feature>
<dbReference type="RefSeq" id="WP_130543247.1">
    <property type="nucleotide sequence ID" value="NZ_CP042431.1"/>
</dbReference>
<feature type="transmembrane region" description="Helical" evidence="1">
    <location>
        <begin position="299"/>
        <end position="319"/>
    </location>
</feature>
<feature type="transmembrane region" description="Helical" evidence="1">
    <location>
        <begin position="109"/>
        <end position="129"/>
    </location>
</feature>
<dbReference type="EMBL" id="SGXA01000003">
    <property type="protein sequence ID" value="RZS68865.1"/>
    <property type="molecule type" value="Genomic_DNA"/>
</dbReference>
<feature type="transmembrane region" description="Helical" evidence="1">
    <location>
        <begin position="135"/>
        <end position="157"/>
    </location>
</feature>
<organism evidence="2 3">
    <name type="scientific">Pseudobacter ginsenosidimutans</name>
    <dbReference type="NCBI Taxonomy" id="661488"/>
    <lineage>
        <taxon>Bacteria</taxon>
        <taxon>Pseudomonadati</taxon>
        <taxon>Bacteroidota</taxon>
        <taxon>Chitinophagia</taxon>
        <taxon>Chitinophagales</taxon>
        <taxon>Chitinophagaceae</taxon>
        <taxon>Pseudobacter</taxon>
    </lineage>
</organism>
<dbReference type="AlphaFoldDB" id="A0A4Q7MKK6"/>
<feature type="transmembrane region" description="Helical" evidence="1">
    <location>
        <begin position="331"/>
        <end position="349"/>
    </location>
</feature>
<evidence type="ECO:0000256" key="1">
    <source>
        <dbReference type="SAM" id="Phobius"/>
    </source>
</evidence>
<dbReference type="OrthoDB" id="675260at2"/>
<dbReference type="Proteomes" id="UP000293874">
    <property type="component" value="Unassembled WGS sequence"/>
</dbReference>
<name>A0A4Q7MKK6_9BACT</name>
<keyword evidence="1" id="KW-0812">Transmembrane</keyword>
<feature type="transmembrane region" description="Helical" evidence="1">
    <location>
        <begin position="370"/>
        <end position="387"/>
    </location>
</feature>
<gene>
    <name evidence="2" type="ORF">EV199_4689</name>
</gene>
<reference evidence="2 3" key="1">
    <citation type="submission" date="2019-02" db="EMBL/GenBank/DDBJ databases">
        <title>Genomic Encyclopedia of Type Strains, Phase IV (KMG-IV): sequencing the most valuable type-strain genomes for metagenomic binning, comparative biology and taxonomic classification.</title>
        <authorList>
            <person name="Goeker M."/>
        </authorList>
    </citation>
    <scope>NUCLEOTIDE SEQUENCE [LARGE SCALE GENOMIC DNA]</scope>
    <source>
        <strain evidence="2 3">DSM 18116</strain>
    </source>
</reference>